<feature type="domain" description="SPOR" evidence="2">
    <location>
        <begin position="176"/>
        <end position="254"/>
    </location>
</feature>
<comment type="caution">
    <text evidence="3">The sequence shown here is derived from an EMBL/GenBank/DDBJ whole genome shotgun (WGS) entry which is preliminary data.</text>
</comment>
<feature type="region of interest" description="Disordered" evidence="1">
    <location>
        <begin position="55"/>
        <end position="94"/>
    </location>
</feature>
<gene>
    <name evidence="3" type="ORF">ACFQDL_09055</name>
</gene>
<name>A0ABW1ZYF8_9GAMM</name>
<evidence type="ECO:0000259" key="2">
    <source>
        <dbReference type="PROSITE" id="PS51724"/>
    </source>
</evidence>
<dbReference type="RefSeq" id="WP_379908719.1">
    <property type="nucleotide sequence ID" value="NZ_JBHSWE010000001.1"/>
</dbReference>
<reference evidence="4" key="1">
    <citation type="journal article" date="2019" name="Int. J. Syst. Evol. Microbiol.">
        <title>The Global Catalogue of Microorganisms (GCM) 10K type strain sequencing project: providing services to taxonomists for standard genome sequencing and annotation.</title>
        <authorList>
            <consortium name="The Broad Institute Genomics Platform"/>
            <consortium name="The Broad Institute Genome Sequencing Center for Infectious Disease"/>
            <person name="Wu L."/>
            <person name="Ma J."/>
        </authorList>
    </citation>
    <scope>NUCLEOTIDE SEQUENCE [LARGE SCALE GENOMIC DNA]</scope>
    <source>
        <strain evidence="4">NBRC 111756</strain>
    </source>
</reference>
<evidence type="ECO:0000256" key="1">
    <source>
        <dbReference type="SAM" id="MobiDB-lite"/>
    </source>
</evidence>
<feature type="region of interest" description="Disordered" evidence="1">
    <location>
        <begin position="107"/>
        <end position="152"/>
    </location>
</feature>
<dbReference type="Proteomes" id="UP001596422">
    <property type="component" value="Unassembled WGS sequence"/>
</dbReference>
<accession>A0ABW1ZYF8</accession>
<keyword evidence="4" id="KW-1185">Reference proteome</keyword>
<proteinExistence type="predicted"/>
<protein>
    <submittedName>
        <fullName evidence="3">SPOR domain-containing protein</fullName>
    </submittedName>
</protein>
<dbReference type="Pfam" id="PF05036">
    <property type="entry name" value="SPOR"/>
    <property type="match status" value="1"/>
</dbReference>
<dbReference type="PROSITE" id="PS51724">
    <property type="entry name" value="SPOR"/>
    <property type="match status" value="1"/>
</dbReference>
<dbReference type="InterPro" id="IPR007730">
    <property type="entry name" value="SPOR-like_dom"/>
</dbReference>
<evidence type="ECO:0000313" key="3">
    <source>
        <dbReference type="EMBL" id="MFC6670213.1"/>
    </source>
</evidence>
<dbReference type="InterPro" id="IPR036680">
    <property type="entry name" value="SPOR-like_sf"/>
</dbReference>
<sequence length="267" mass="28258">MLVLLLGMAGWIWWQPSPETRISERVSVPLAVPVMPAAVEAPVVEVAVETAPVQVPSPELPAPRPTGVEPAPLGPARALPAPEQNDGPAETPGPVERLAVAAPEPVAPPEPAVAMQPSAEPEPVPERPSQPTVGEASDETSGAPGDVRESVGSEVATLQAMAGKGDSSTGEALLLNWPDQGYTLQMLGARQAETARDFIASQVDPGAFHYFSTLYKGKPWHVVVHGRYDSRRAAVEAVAALPAELRQLKPWARSIQSVKADIRKKSR</sequence>
<dbReference type="EMBL" id="JBHSWE010000001">
    <property type="protein sequence ID" value="MFC6670213.1"/>
    <property type="molecule type" value="Genomic_DNA"/>
</dbReference>
<evidence type="ECO:0000313" key="4">
    <source>
        <dbReference type="Proteomes" id="UP001596422"/>
    </source>
</evidence>
<organism evidence="3 4">
    <name type="scientific">Marinobacterium aestuariivivens</name>
    <dbReference type="NCBI Taxonomy" id="1698799"/>
    <lineage>
        <taxon>Bacteria</taxon>
        <taxon>Pseudomonadati</taxon>
        <taxon>Pseudomonadota</taxon>
        <taxon>Gammaproteobacteria</taxon>
        <taxon>Oceanospirillales</taxon>
        <taxon>Oceanospirillaceae</taxon>
        <taxon>Marinobacterium</taxon>
    </lineage>
</organism>
<feature type="compositionally biased region" description="Low complexity" evidence="1">
    <location>
        <begin position="70"/>
        <end position="82"/>
    </location>
</feature>
<dbReference type="Gene3D" id="3.30.70.1070">
    <property type="entry name" value="Sporulation related repeat"/>
    <property type="match status" value="1"/>
</dbReference>